<dbReference type="Pfam" id="PF04189">
    <property type="entry name" value="Gcd10p"/>
    <property type="match status" value="1"/>
</dbReference>
<evidence type="ECO:0000256" key="6">
    <source>
        <dbReference type="ARBA" id="ARBA00032319"/>
    </source>
</evidence>
<feature type="compositionally biased region" description="Basic and acidic residues" evidence="7">
    <location>
        <begin position="66"/>
        <end position="80"/>
    </location>
</feature>
<keyword evidence="9" id="KW-1185">Reference proteome</keyword>
<comment type="subcellular location">
    <subcellularLocation>
        <location evidence="1">Nucleus</location>
    </subcellularLocation>
</comment>
<name>A0ABR2YYW3_9CHLO</name>
<feature type="region of interest" description="Disordered" evidence="7">
    <location>
        <begin position="66"/>
        <end position="92"/>
    </location>
</feature>
<accession>A0ABR2YYW3</accession>
<evidence type="ECO:0000256" key="5">
    <source>
        <dbReference type="ARBA" id="ARBA00023242"/>
    </source>
</evidence>
<dbReference type="PANTHER" id="PTHR12945">
    <property type="entry name" value="TRANSLATION INITIATION FACTOR EIF3-RELATED"/>
    <property type="match status" value="1"/>
</dbReference>
<reference evidence="8 9" key="1">
    <citation type="journal article" date="2024" name="Nat. Commun.">
        <title>Phylogenomics reveals the evolutionary origins of lichenization in chlorophyte algae.</title>
        <authorList>
            <person name="Puginier C."/>
            <person name="Libourel C."/>
            <person name="Otte J."/>
            <person name="Skaloud P."/>
            <person name="Haon M."/>
            <person name="Grisel S."/>
            <person name="Petersen M."/>
            <person name="Berrin J.G."/>
            <person name="Delaux P.M."/>
            <person name="Dal Grande F."/>
            <person name="Keller J."/>
        </authorList>
    </citation>
    <scope>NUCLEOTIDE SEQUENCE [LARGE SCALE GENOMIC DNA]</scope>
    <source>
        <strain evidence="8 9">SAG 216-7</strain>
    </source>
</reference>
<dbReference type="PANTHER" id="PTHR12945:SF0">
    <property type="entry name" value="TRNA (ADENINE(58)-N(1))-METHYLTRANSFERASE NON-CATALYTIC SUBUNIT TRM6"/>
    <property type="match status" value="1"/>
</dbReference>
<dbReference type="Proteomes" id="UP001491310">
    <property type="component" value="Unassembled WGS sequence"/>
</dbReference>
<evidence type="ECO:0000313" key="9">
    <source>
        <dbReference type="Proteomes" id="UP001491310"/>
    </source>
</evidence>
<evidence type="ECO:0000313" key="8">
    <source>
        <dbReference type="EMBL" id="KAK9916890.1"/>
    </source>
</evidence>
<evidence type="ECO:0000256" key="2">
    <source>
        <dbReference type="ARBA" id="ARBA00008320"/>
    </source>
</evidence>
<comment type="caution">
    <text evidence="8">The sequence shown here is derived from an EMBL/GenBank/DDBJ whole genome shotgun (WGS) entry which is preliminary data.</text>
</comment>
<evidence type="ECO:0000256" key="3">
    <source>
        <dbReference type="ARBA" id="ARBA00021704"/>
    </source>
</evidence>
<evidence type="ECO:0000256" key="7">
    <source>
        <dbReference type="SAM" id="MobiDB-lite"/>
    </source>
</evidence>
<sequence>MGSCVIREGDNAILEFNNSFKTFVSIKRGSKVKIGKALCSLEPLIGQYYGIQFALAADGQTLEFKRPKTERDDGAPKDEWDANGTMDKNNSELLDRGDAHQNLKPEDIEAMRAAGMGGEAIVEALLANSETYESKTHFAQAKYRKRKAEKYMAQATLVRPTARALADAYFARSPQKIQNLRADSLALLLSLANIGAHAGVLVVETCSGLVTGAVAERLGGSGLVVSGFTGLKPPSLDIVRQFNFPASSKAGMPLALLRKVLPLLAPSGAFAIFANCLQPLAECMLALQVSKEAVALQLQESWWREHQVLPGRTHPEMMVSATGGYILTGYKVIRQA</sequence>
<evidence type="ECO:0000256" key="1">
    <source>
        <dbReference type="ARBA" id="ARBA00004123"/>
    </source>
</evidence>
<keyword evidence="4" id="KW-0819">tRNA processing</keyword>
<comment type="similarity">
    <text evidence="2">Belongs to the TRM6/GCD10 family.</text>
</comment>
<gene>
    <name evidence="8" type="ORF">WJX75_008379</name>
</gene>
<proteinExistence type="inferred from homology"/>
<dbReference type="EMBL" id="JALJOT010000003">
    <property type="protein sequence ID" value="KAK9916890.1"/>
    <property type="molecule type" value="Genomic_DNA"/>
</dbReference>
<keyword evidence="5" id="KW-0539">Nucleus</keyword>
<protein>
    <recommendedName>
        <fullName evidence="3">tRNA (adenine(58)-N(1))-methyltransferase non-catalytic subunit TRM6</fullName>
    </recommendedName>
    <alternativeName>
        <fullName evidence="6">tRNA(m1A58)-methyltransferase subunit TRM6</fullName>
    </alternativeName>
</protein>
<dbReference type="InterPro" id="IPR017423">
    <property type="entry name" value="TRM6"/>
</dbReference>
<organism evidence="8 9">
    <name type="scientific">Coccomyxa subellipsoidea</name>
    <dbReference type="NCBI Taxonomy" id="248742"/>
    <lineage>
        <taxon>Eukaryota</taxon>
        <taxon>Viridiplantae</taxon>
        <taxon>Chlorophyta</taxon>
        <taxon>core chlorophytes</taxon>
        <taxon>Trebouxiophyceae</taxon>
        <taxon>Trebouxiophyceae incertae sedis</taxon>
        <taxon>Coccomyxaceae</taxon>
        <taxon>Coccomyxa</taxon>
    </lineage>
</organism>
<evidence type="ECO:0000256" key="4">
    <source>
        <dbReference type="ARBA" id="ARBA00022694"/>
    </source>
</evidence>